<name>A0AAU8IR07_9ACTN</name>
<dbReference type="KEGG" id="stac:ABII15_12730"/>
<comment type="similarity">
    <text evidence="1">Belongs to the stealth family.</text>
</comment>
<evidence type="ECO:0000313" key="8">
    <source>
        <dbReference type="EMBL" id="XCJ70787.1"/>
    </source>
</evidence>
<keyword evidence="2" id="KW-0808">Transferase</keyword>
<evidence type="ECO:0000259" key="4">
    <source>
        <dbReference type="Pfam" id="PF11380"/>
    </source>
</evidence>
<evidence type="ECO:0000256" key="2">
    <source>
        <dbReference type="ARBA" id="ARBA00022679"/>
    </source>
</evidence>
<dbReference type="Pfam" id="PF17101">
    <property type="entry name" value="Stealth_CR1"/>
    <property type="match status" value="1"/>
</dbReference>
<feature type="domain" description="Stealth protein CR1 conserved region 1" evidence="5">
    <location>
        <begin position="271"/>
        <end position="297"/>
    </location>
</feature>
<dbReference type="GO" id="GO:0000271">
    <property type="term" value="P:polysaccharide biosynthetic process"/>
    <property type="evidence" value="ECO:0007669"/>
    <property type="project" value="UniProtKB-KW"/>
</dbReference>
<dbReference type="Pfam" id="PF17103">
    <property type="entry name" value="Stealth_CR4"/>
    <property type="match status" value="1"/>
</dbReference>
<dbReference type="Pfam" id="PF11380">
    <property type="entry name" value="Stealth_CR2"/>
    <property type="match status" value="1"/>
</dbReference>
<dbReference type="GO" id="GO:0016772">
    <property type="term" value="F:transferase activity, transferring phosphorus-containing groups"/>
    <property type="evidence" value="ECO:0007669"/>
    <property type="project" value="InterPro"/>
</dbReference>
<evidence type="ECO:0000259" key="6">
    <source>
        <dbReference type="Pfam" id="PF17102"/>
    </source>
</evidence>
<feature type="domain" description="Stealth protein CR3 conserved region 3" evidence="6">
    <location>
        <begin position="462"/>
        <end position="510"/>
    </location>
</feature>
<dbReference type="InterPro" id="IPR021520">
    <property type="entry name" value="Stealth_CR2"/>
</dbReference>
<reference evidence="8" key="1">
    <citation type="submission" date="2024-06" db="EMBL/GenBank/DDBJ databases">
        <title>Streptomyces sp. strain HUAS MG91 genome sequences.</title>
        <authorList>
            <person name="Mo P."/>
        </authorList>
    </citation>
    <scope>NUCLEOTIDE SEQUENCE</scope>
    <source>
        <strain evidence="8">HUAS MG91</strain>
    </source>
</reference>
<dbReference type="EMBL" id="CP159534">
    <property type="protein sequence ID" value="XCJ70787.1"/>
    <property type="molecule type" value="Genomic_DNA"/>
</dbReference>
<dbReference type="InterPro" id="IPR031357">
    <property type="entry name" value="Stealth_CR3"/>
</dbReference>
<dbReference type="InterPro" id="IPR047141">
    <property type="entry name" value="Stealth"/>
</dbReference>
<feature type="domain" description="Stealth protein CR4 conserved region 4" evidence="7">
    <location>
        <begin position="544"/>
        <end position="583"/>
    </location>
</feature>
<evidence type="ECO:0000256" key="3">
    <source>
        <dbReference type="ARBA" id="ARBA00023169"/>
    </source>
</evidence>
<protein>
    <submittedName>
        <fullName evidence="8">Stealth family protein</fullName>
    </submittedName>
</protein>
<dbReference type="RefSeq" id="WP_353942423.1">
    <property type="nucleotide sequence ID" value="NZ_CP159534.1"/>
</dbReference>
<evidence type="ECO:0000259" key="5">
    <source>
        <dbReference type="Pfam" id="PF17101"/>
    </source>
</evidence>
<dbReference type="AlphaFoldDB" id="A0AAU8IR07"/>
<gene>
    <name evidence="8" type="ORF">ABII15_12730</name>
</gene>
<dbReference type="InterPro" id="IPR031356">
    <property type="entry name" value="Stealth_CR4"/>
</dbReference>
<feature type="domain" description="Stealth protein CR2 conserved region 2" evidence="4">
    <location>
        <begin position="312"/>
        <end position="417"/>
    </location>
</feature>
<evidence type="ECO:0000259" key="7">
    <source>
        <dbReference type="Pfam" id="PF17103"/>
    </source>
</evidence>
<dbReference type="Pfam" id="PF17102">
    <property type="entry name" value="Stealth_CR3"/>
    <property type="match status" value="1"/>
</dbReference>
<organism evidence="8">
    <name type="scientific">Streptomyces tabacisoli</name>
    <dbReference type="NCBI Taxonomy" id="3156398"/>
    <lineage>
        <taxon>Bacteria</taxon>
        <taxon>Bacillati</taxon>
        <taxon>Actinomycetota</taxon>
        <taxon>Actinomycetes</taxon>
        <taxon>Kitasatosporales</taxon>
        <taxon>Streptomycetaceae</taxon>
        <taxon>Streptomyces</taxon>
    </lineage>
</organism>
<dbReference type="PANTHER" id="PTHR24045">
    <property type="match status" value="1"/>
</dbReference>
<dbReference type="InterPro" id="IPR031358">
    <property type="entry name" value="Stealth_CR1"/>
</dbReference>
<evidence type="ECO:0000256" key="1">
    <source>
        <dbReference type="ARBA" id="ARBA00007583"/>
    </source>
</evidence>
<dbReference type="PANTHER" id="PTHR24045:SF0">
    <property type="entry name" value="N-ACETYLGLUCOSAMINE-1-PHOSPHOTRANSFERASE SUBUNITS ALPHA_BETA"/>
    <property type="match status" value="1"/>
</dbReference>
<accession>A0AAU8IR07</accession>
<proteinExistence type="inferred from homology"/>
<sequence length="594" mass="65621">MPSHLHRLADRLLPGRTRAREEQTAQAEAARAAEVARKHAERIEARRRAMLDSDSAVRTVTFENRTYYGRIVSHFTAAGASARNLALVADALEQAGIEYFLVPGRSRTRHVVALRLVDRKKLLDTLRATHGSSPLYALRPSSEPLPAEAVLYADGSLPTALKRQDVIRFGEILLGPSGQILADLTYGCDVEFWNDGQTLLDDSDRGAARMDALRTQAPPAVLADALVAPRPNAVADVVPAGACSAAVQTVEGRDHPTHESFVRPRIDAVDFPIDLVYTWVDGDDPDLAARRNSFRAKAAVPRIHARESGASRYTSRDELKYSLRSVEMYAPFVRNIYLVTDGQTPAWLDTNAAGLQVIDHKDIFTDPTALPVFNSQAIETQLHHIPGLSEHYLYLNDDVFFTRLSTAGQFFHGNGIAKLPFSPFQLGISAPHPDDPAPNSAGKNVRELMLNAHGRFTVSKFKHTPHPQLRRVLAELDETFPDHVRRTSRSRFRATTDIAMATSLHHHHAYLTGRAVPGTFKLRYIDVGKADLAAALDEFRPGHTYDFLCLNDVDTGASELERVAGALRDFLERQFPFASRWEASDVQGSEPASG</sequence>
<keyword evidence="3" id="KW-0270">Exopolysaccharide synthesis</keyword>